<feature type="transmembrane region" description="Helical" evidence="2">
    <location>
        <begin position="161"/>
        <end position="180"/>
    </location>
</feature>
<dbReference type="Proteomes" id="UP000002377">
    <property type="component" value="Chromosome"/>
</dbReference>
<dbReference type="KEGG" id="tjr:TherJR_0518"/>
<dbReference type="eggNOG" id="COG0671">
    <property type="taxonomic scope" value="Bacteria"/>
</dbReference>
<dbReference type="SMART" id="SM00014">
    <property type="entry name" value="acidPPc"/>
    <property type="match status" value="1"/>
</dbReference>
<feature type="transmembrane region" description="Helical" evidence="2">
    <location>
        <begin position="47"/>
        <end position="69"/>
    </location>
</feature>
<dbReference type="HOGENOM" id="CLU_660435_0_0_9"/>
<organism evidence="4 5">
    <name type="scientific">Thermincola potens (strain JR)</name>
    <dbReference type="NCBI Taxonomy" id="635013"/>
    <lineage>
        <taxon>Bacteria</taxon>
        <taxon>Bacillati</taxon>
        <taxon>Bacillota</taxon>
        <taxon>Clostridia</taxon>
        <taxon>Eubacteriales</taxon>
        <taxon>Thermincolaceae</taxon>
        <taxon>Thermincola</taxon>
    </lineage>
</organism>
<dbReference type="EMBL" id="CP002028">
    <property type="protein sequence ID" value="ADG81399.1"/>
    <property type="molecule type" value="Genomic_DNA"/>
</dbReference>
<feature type="transmembrane region" description="Helical" evidence="2">
    <location>
        <begin position="214"/>
        <end position="233"/>
    </location>
</feature>
<dbReference type="eggNOG" id="COG1238">
    <property type="taxonomic scope" value="Bacteria"/>
</dbReference>
<evidence type="ECO:0000256" key="1">
    <source>
        <dbReference type="ARBA" id="ARBA00010792"/>
    </source>
</evidence>
<feature type="transmembrane region" description="Helical" evidence="2">
    <location>
        <begin position="298"/>
        <end position="321"/>
    </location>
</feature>
<feature type="domain" description="Phosphatidic acid phosphatase type 2/haloperoxidase" evidence="3">
    <location>
        <begin position="300"/>
        <end position="412"/>
    </location>
</feature>
<feature type="transmembrane region" description="Helical" evidence="2">
    <location>
        <begin position="269"/>
        <end position="291"/>
    </location>
</feature>
<keyword evidence="2" id="KW-0812">Transmembrane</keyword>
<sequence>MLMNITSYFLQYGALGLFLVSFAESSFFPVPPDVLLIPLAIKNPSSALLLALITTVASVAGAVFGYFIGWRAGRPVLDRFVSGARIHKVEEMFGKYGGWAVAISAFTPIPFKVFTIASGVFKVNKTTFLLASLLGRGARFFLEGLIIMLLGREAEHFLNRYLGVGTLVVAAVVLFVYLLYKFWHRGIPGGDTVTVVKRKVELWIEEKQRPLGEFGTYLVAGSILAATALLIFADLAEDMMFNELKMFDTVVTDFFTGLRSPALTTAMKVITGFGSAGVLAIIALVAVFFLFRRKKHYWDAVMVVIALLGGWLLNEVLKMIFHRPRPNLNPLIEVGGYSFPSGHTMTGIAFYGFLAYLIWLNYRPSRVRWAAVTCLTVLIILIGISRIYLGVHYPSDVLAGWAGGGFWLAGCILASQTIRYKKHYH</sequence>
<dbReference type="Gene3D" id="1.20.144.10">
    <property type="entry name" value="Phosphatidic acid phosphatase type 2/haloperoxidase"/>
    <property type="match status" value="2"/>
</dbReference>
<gene>
    <name evidence="4" type="ordered locus">TherJR_0518</name>
</gene>
<dbReference type="PANTHER" id="PTHR42709:SF11">
    <property type="entry name" value="DEDA FAMILY PROTEIN"/>
    <property type="match status" value="1"/>
</dbReference>
<dbReference type="OrthoDB" id="9789113at2"/>
<dbReference type="GO" id="GO:0005886">
    <property type="term" value="C:plasma membrane"/>
    <property type="evidence" value="ECO:0007669"/>
    <property type="project" value="TreeGrafter"/>
</dbReference>
<accession>D5XB79</accession>
<dbReference type="Pfam" id="PF09335">
    <property type="entry name" value="VTT_dom"/>
    <property type="match status" value="1"/>
</dbReference>
<dbReference type="Pfam" id="PF01569">
    <property type="entry name" value="PAP2"/>
    <property type="match status" value="1"/>
</dbReference>
<feature type="transmembrane region" description="Helical" evidence="2">
    <location>
        <begin position="369"/>
        <end position="391"/>
    </location>
</feature>
<dbReference type="InterPro" id="IPR000326">
    <property type="entry name" value="PAP2/HPO"/>
</dbReference>
<evidence type="ECO:0000313" key="4">
    <source>
        <dbReference type="EMBL" id="ADG81399.1"/>
    </source>
</evidence>
<evidence type="ECO:0000256" key="2">
    <source>
        <dbReference type="SAM" id="Phobius"/>
    </source>
</evidence>
<feature type="transmembrane region" description="Helical" evidence="2">
    <location>
        <begin position="341"/>
        <end position="362"/>
    </location>
</feature>
<name>D5XB79_THEPJ</name>
<feature type="transmembrane region" description="Helical" evidence="2">
    <location>
        <begin position="397"/>
        <end position="415"/>
    </location>
</feature>
<dbReference type="CDD" id="cd03392">
    <property type="entry name" value="PAP2_like_2"/>
    <property type="match status" value="1"/>
</dbReference>
<dbReference type="SUPFAM" id="SSF48317">
    <property type="entry name" value="Acid phosphatase/Vanadium-dependent haloperoxidase"/>
    <property type="match status" value="1"/>
</dbReference>
<keyword evidence="2" id="KW-1133">Transmembrane helix</keyword>
<proteinExistence type="inferred from homology"/>
<dbReference type="InterPro" id="IPR051311">
    <property type="entry name" value="DedA_domain"/>
</dbReference>
<keyword evidence="5" id="KW-1185">Reference proteome</keyword>
<dbReference type="InterPro" id="IPR032816">
    <property type="entry name" value="VTT_dom"/>
</dbReference>
<dbReference type="PANTHER" id="PTHR42709">
    <property type="entry name" value="ALKALINE PHOSPHATASE LIKE PROTEIN"/>
    <property type="match status" value="1"/>
</dbReference>
<evidence type="ECO:0000313" key="5">
    <source>
        <dbReference type="Proteomes" id="UP000002377"/>
    </source>
</evidence>
<dbReference type="STRING" id="635013.TherJR_0518"/>
<comment type="similarity">
    <text evidence="1">Belongs to the DedA family.</text>
</comment>
<reference evidence="4 5" key="1">
    <citation type="submission" date="2010-05" db="EMBL/GenBank/DDBJ databases">
        <title>Complete sequence of Thermincola sp. JR.</title>
        <authorList>
            <consortium name="US DOE Joint Genome Institute"/>
            <person name="Lucas S."/>
            <person name="Copeland A."/>
            <person name="Lapidus A."/>
            <person name="Cheng J.-F."/>
            <person name="Bruce D."/>
            <person name="Goodwin L."/>
            <person name="Pitluck S."/>
            <person name="Chertkov O."/>
            <person name="Detter J.C."/>
            <person name="Han C."/>
            <person name="Tapia R."/>
            <person name="Land M."/>
            <person name="Hauser L."/>
            <person name="Kyrpides N."/>
            <person name="Mikhailova N."/>
            <person name="Hazen T.C."/>
            <person name="Woyke T."/>
        </authorList>
    </citation>
    <scope>NUCLEOTIDE SEQUENCE [LARGE SCALE GENOMIC DNA]</scope>
    <source>
        <strain evidence="4 5">JR</strain>
    </source>
</reference>
<dbReference type="InterPro" id="IPR036938">
    <property type="entry name" value="PAP2/HPO_sf"/>
</dbReference>
<keyword evidence="2" id="KW-0472">Membrane</keyword>
<protein>
    <submittedName>
        <fullName evidence="4">Phosphoesterase PA-phosphatase related protein</fullName>
    </submittedName>
</protein>
<evidence type="ECO:0000259" key="3">
    <source>
        <dbReference type="SMART" id="SM00014"/>
    </source>
</evidence>
<dbReference type="AlphaFoldDB" id="D5XB79"/>